<gene>
    <name evidence="2" type="ORF">CKAH01_18913</name>
</gene>
<feature type="signal peptide" evidence="1">
    <location>
        <begin position="1"/>
        <end position="21"/>
    </location>
</feature>
<organism evidence="2 3">
    <name type="scientific">Colletotrichum kahawae</name>
    <name type="common">Coffee berry disease fungus</name>
    <dbReference type="NCBI Taxonomy" id="34407"/>
    <lineage>
        <taxon>Eukaryota</taxon>
        <taxon>Fungi</taxon>
        <taxon>Dikarya</taxon>
        <taxon>Ascomycota</taxon>
        <taxon>Pezizomycotina</taxon>
        <taxon>Sordariomycetes</taxon>
        <taxon>Hypocreomycetidae</taxon>
        <taxon>Glomerellales</taxon>
        <taxon>Glomerellaceae</taxon>
        <taxon>Colletotrichum</taxon>
        <taxon>Colletotrichum gloeosporioides species complex</taxon>
    </lineage>
</organism>
<name>A0AAD9Y6I4_COLKA</name>
<accession>A0AAD9Y6I4</accession>
<proteinExistence type="predicted"/>
<evidence type="ECO:0000256" key="1">
    <source>
        <dbReference type="SAM" id="SignalP"/>
    </source>
</evidence>
<keyword evidence="1" id="KW-0732">Signal</keyword>
<keyword evidence="3" id="KW-1185">Reference proteome</keyword>
<sequence>MRITFVLFASMAAANTLFCNGGTEGNGDCENNKLHTYCCSNVNEAPYVNSREVTVKSEDSQGRDVCTPSGTLRVGRVFCAP</sequence>
<evidence type="ECO:0000313" key="3">
    <source>
        <dbReference type="Proteomes" id="UP001281614"/>
    </source>
</evidence>
<dbReference type="EMBL" id="VYYT01000426">
    <property type="protein sequence ID" value="KAK2736352.1"/>
    <property type="molecule type" value="Genomic_DNA"/>
</dbReference>
<reference evidence="2" key="1">
    <citation type="submission" date="2023-02" db="EMBL/GenBank/DDBJ databases">
        <title>Colletotrichum kahawae CIFC_Que2 genome sequencing and assembly.</title>
        <authorList>
            <person name="Baroncelli R."/>
        </authorList>
    </citation>
    <scope>NUCLEOTIDE SEQUENCE</scope>
    <source>
        <strain evidence="2">CIFC_Que2</strain>
    </source>
</reference>
<dbReference type="AlphaFoldDB" id="A0AAD9Y6I4"/>
<evidence type="ECO:0000313" key="2">
    <source>
        <dbReference type="EMBL" id="KAK2736352.1"/>
    </source>
</evidence>
<protein>
    <submittedName>
        <fullName evidence="2">Uncharacterized protein</fullName>
    </submittedName>
</protein>
<comment type="caution">
    <text evidence="2">The sequence shown here is derived from an EMBL/GenBank/DDBJ whole genome shotgun (WGS) entry which is preliminary data.</text>
</comment>
<dbReference type="Proteomes" id="UP001281614">
    <property type="component" value="Unassembled WGS sequence"/>
</dbReference>
<feature type="chain" id="PRO_5041983351" evidence="1">
    <location>
        <begin position="22"/>
        <end position="81"/>
    </location>
</feature>